<keyword evidence="4 8" id="KW-0597">Phosphoprotein</keyword>
<feature type="domain" description="Histidine kinase" evidence="9">
    <location>
        <begin position="303"/>
        <end position="522"/>
    </location>
</feature>
<dbReference type="PROSITE" id="PS50110">
    <property type="entry name" value="RESPONSE_REGULATORY"/>
    <property type="match status" value="1"/>
</dbReference>
<evidence type="ECO:0000256" key="8">
    <source>
        <dbReference type="PROSITE-ProRule" id="PRU00169"/>
    </source>
</evidence>
<accession>A0A4Q7J0K4</accession>
<evidence type="ECO:0000256" key="2">
    <source>
        <dbReference type="ARBA" id="ARBA00004236"/>
    </source>
</evidence>
<dbReference type="SMART" id="SM01012">
    <property type="entry name" value="ANTAR"/>
    <property type="match status" value="1"/>
</dbReference>
<keyword evidence="6" id="KW-0418">Kinase</keyword>
<feature type="modified residue" description="4-aspartylphosphate" evidence="8">
    <location>
        <position position="612"/>
    </location>
</feature>
<dbReference type="SUPFAM" id="SSF55781">
    <property type="entry name" value="GAF domain-like"/>
    <property type="match status" value="1"/>
</dbReference>
<dbReference type="Gene3D" id="1.10.287.130">
    <property type="match status" value="1"/>
</dbReference>
<evidence type="ECO:0000256" key="7">
    <source>
        <dbReference type="ARBA" id="ARBA00023012"/>
    </source>
</evidence>
<dbReference type="Gene3D" id="3.30.565.10">
    <property type="entry name" value="Histidine kinase-like ATPase, C-terminal domain"/>
    <property type="match status" value="1"/>
</dbReference>
<organism evidence="13 14">
    <name type="scientific">Amycolatopsis suaedae</name>
    <dbReference type="NCBI Taxonomy" id="2510978"/>
    <lineage>
        <taxon>Bacteria</taxon>
        <taxon>Bacillati</taxon>
        <taxon>Actinomycetota</taxon>
        <taxon>Actinomycetes</taxon>
        <taxon>Pseudonocardiales</taxon>
        <taxon>Pseudonocardiaceae</taxon>
        <taxon>Amycolatopsis</taxon>
    </lineage>
</organism>
<dbReference type="PANTHER" id="PTHR43547">
    <property type="entry name" value="TWO-COMPONENT HISTIDINE KINASE"/>
    <property type="match status" value="1"/>
</dbReference>
<dbReference type="PROSITE" id="PS50109">
    <property type="entry name" value="HIS_KIN"/>
    <property type="match status" value="1"/>
</dbReference>
<dbReference type="Pfam" id="PF03861">
    <property type="entry name" value="ANTAR"/>
    <property type="match status" value="1"/>
</dbReference>
<dbReference type="Gene3D" id="3.30.450.20">
    <property type="entry name" value="PAS domain"/>
    <property type="match status" value="1"/>
</dbReference>
<feature type="domain" description="ANTAR" evidence="12">
    <location>
        <begin position="689"/>
        <end position="750"/>
    </location>
</feature>
<evidence type="ECO:0000256" key="1">
    <source>
        <dbReference type="ARBA" id="ARBA00000085"/>
    </source>
</evidence>
<feature type="domain" description="PAC" evidence="11">
    <location>
        <begin position="93"/>
        <end position="148"/>
    </location>
</feature>
<dbReference type="SMART" id="SM00448">
    <property type="entry name" value="REC"/>
    <property type="match status" value="1"/>
</dbReference>
<protein>
    <recommendedName>
        <fullName evidence="3">histidine kinase</fullName>
        <ecNumber evidence="3">2.7.13.3</ecNumber>
    </recommendedName>
</protein>
<dbReference type="InterPro" id="IPR005561">
    <property type="entry name" value="ANTAR"/>
</dbReference>
<dbReference type="InterPro" id="IPR005467">
    <property type="entry name" value="His_kinase_dom"/>
</dbReference>
<dbReference type="InterPro" id="IPR003594">
    <property type="entry name" value="HATPase_dom"/>
</dbReference>
<dbReference type="AlphaFoldDB" id="A0A4Q7J0K4"/>
<dbReference type="EC" id="2.7.13.3" evidence="3"/>
<dbReference type="PRINTS" id="PR00344">
    <property type="entry name" value="BCTRLSENSOR"/>
</dbReference>
<feature type="domain" description="Response regulatory" evidence="10">
    <location>
        <begin position="563"/>
        <end position="679"/>
    </location>
</feature>
<dbReference type="SMART" id="SM00388">
    <property type="entry name" value="HisKA"/>
    <property type="match status" value="1"/>
</dbReference>
<dbReference type="Gene3D" id="1.10.10.10">
    <property type="entry name" value="Winged helix-like DNA-binding domain superfamily/Winged helix DNA-binding domain"/>
    <property type="match status" value="1"/>
</dbReference>
<dbReference type="SUPFAM" id="SSF55785">
    <property type="entry name" value="PYP-like sensor domain (PAS domain)"/>
    <property type="match status" value="1"/>
</dbReference>
<evidence type="ECO:0000259" key="9">
    <source>
        <dbReference type="PROSITE" id="PS50109"/>
    </source>
</evidence>
<dbReference type="GO" id="GO:0005886">
    <property type="term" value="C:plasma membrane"/>
    <property type="evidence" value="ECO:0007669"/>
    <property type="project" value="UniProtKB-SubCell"/>
</dbReference>
<gene>
    <name evidence="13" type="ORF">EWH70_29990</name>
</gene>
<dbReference type="InterPro" id="IPR035965">
    <property type="entry name" value="PAS-like_dom_sf"/>
</dbReference>
<dbReference type="InterPro" id="IPR036890">
    <property type="entry name" value="HATPase_C_sf"/>
</dbReference>
<dbReference type="Gene3D" id="3.40.50.2300">
    <property type="match status" value="1"/>
</dbReference>
<dbReference type="PANTHER" id="PTHR43547:SF2">
    <property type="entry name" value="HYBRID SIGNAL TRANSDUCTION HISTIDINE KINASE C"/>
    <property type="match status" value="1"/>
</dbReference>
<dbReference type="OrthoDB" id="163538at2"/>
<dbReference type="FunFam" id="3.30.565.10:FF:000006">
    <property type="entry name" value="Sensor histidine kinase WalK"/>
    <property type="match status" value="1"/>
</dbReference>
<dbReference type="PROSITE" id="PS50113">
    <property type="entry name" value="PAC"/>
    <property type="match status" value="1"/>
</dbReference>
<evidence type="ECO:0000256" key="3">
    <source>
        <dbReference type="ARBA" id="ARBA00012438"/>
    </source>
</evidence>
<proteinExistence type="predicted"/>
<dbReference type="SUPFAM" id="SSF55874">
    <property type="entry name" value="ATPase domain of HSP90 chaperone/DNA topoisomerase II/histidine kinase"/>
    <property type="match status" value="1"/>
</dbReference>
<dbReference type="PROSITE" id="PS50921">
    <property type="entry name" value="ANTAR"/>
    <property type="match status" value="1"/>
</dbReference>
<dbReference type="Pfam" id="PF02518">
    <property type="entry name" value="HATPase_c"/>
    <property type="match status" value="1"/>
</dbReference>
<evidence type="ECO:0000313" key="14">
    <source>
        <dbReference type="Proteomes" id="UP000292003"/>
    </source>
</evidence>
<dbReference type="CDD" id="cd17574">
    <property type="entry name" value="REC_OmpR"/>
    <property type="match status" value="1"/>
</dbReference>
<dbReference type="SUPFAM" id="SSF52172">
    <property type="entry name" value="CheY-like"/>
    <property type="match status" value="1"/>
</dbReference>
<dbReference type="InterPro" id="IPR036097">
    <property type="entry name" value="HisK_dim/P_sf"/>
</dbReference>
<dbReference type="InterPro" id="IPR004358">
    <property type="entry name" value="Sig_transdc_His_kin-like_C"/>
</dbReference>
<dbReference type="SUPFAM" id="SSF47384">
    <property type="entry name" value="Homodimeric domain of signal transducing histidine kinase"/>
    <property type="match status" value="1"/>
</dbReference>
<sequence length="763" mass="82201">MRAKDWASTPLGPVESWPVELRAAVRTVLPSRIPMLLWWGPELIQIFNEAYTPLLGDKFPDAAGQPAARCWSEVWDQLGPLAEQVLGGGGATYSEEMHLLLRRHGYLEETYWTFSYSPVHSEDGTVAGIFVATNDVTARTLAHRRLESLRQLGTLSLTGADTITDAARAAVTVLSGSADLPGVVAYLRPDGTEDRLELVAAYGDQADTPPDTLRKVARTGQAERVAGSVVLPLVVSGQAEPIGVLAVGVSPYRELDEFYRVFLDLVAARVSAVLGDALAYTAQRTRASALAELDAAKTRFFQNVSHEFRTPLTLLLGPLRTVLDRHADVLPADQRDGLAAAYQAALRLQRLVDALLDVARAEADELHARREPTDVAALTAECASMFRAVAERNDLRLRIAVDGAAGATVALDREMWAKIVLNLLSNAVKFTPSGSVTLTLDVTGDDVTLTVADTGVGIPDVEQDRIFDRFHQVAGTRGRSREGAGIGLALVADLAAALGGRVTVASVPRQGSTFTVTVPRIAAVSPNGDLSGHDVAAKLAPAFLGEARQWEPAGTTEPRDGTRVLVVEDNADMRDYLARLMDEQGWLVDLAGDVDTALALIGAKPPDLVVSDVMLPGRDGLDLLRQLRADPRLVRLPVVLLTARAGPESAVEGLRHGADDYVVKPFHPVELIARVRVHLELSRLRETVLESSEREAEQLRAALDSRSVLSQAVGLLMATHRVDADTAFRQLVALSQHRNRKAREIAAEIVADFTAGLAAQQES</sequence>
<comment type="subcellular location">
    <subcellularLocation>
        <location evidence="2">Cell membrane</location>
    </subcellularLocation>
</comment>
<dbReference type="InterPro" id="IPR003661">
    <property type="entry name" value="HisK_dim/P_dom"/>
</dbReference>
<dbReference type="Pfam" id="PF00072">
    <property type="entry name" value="Response_reg"/>
    <property type="match status" value="1"/>
</dbReference>
<evidence type="ECO:0000313" key="13">
    <source>
        <dbReference type="EMBL" id="RZQ60317.1"/>
    </source>
</evidence>
<dbReference type="Pfam" id="PF00512">
    <property type="entry name" value="HisKA"/>
    <property type="match status" value="1"/>
</dbReference>
<dbReference type="Proteomes" id="UP000292003">
    <property type="component" value="Unassembled WGS sequence"/>
</dbReference>
<keyword evidence="7" id="KW-0902">Two-component regulatory system</keyword>
<dbReference type="InterPro" id="IPR001789">
    <property type="entry name" value="Sig_transdc_resp-reg_receiver"/>
</dbReference>
<evidence type="ECO:0000256" key="6">
    <source>
        <dbReference type="ARBA" id="ARBA00022777"/>
    </source>
</evidence>
<keyword evidence="14" id="KW-1185">Reference proteome</keyword>
<evidence type="ECO:0000259" key="11">
    <source>
        <dbReference type="PROSITE" id="PS50113"/>
    </source>
</evidence>
<dbReference type="CDD" id="cd00082">
    <property type="entry name" value="HisKA"/>
    <property type="match status" value="1"/>
</dbReference>
<keyword evidence="5" id="KW-0808">Transferase</keyword>
<dbReference type="InterPro" id="IPR000700">
    <property type="entry name" value="PAS-assoc_C"/>
</dbReference>
<comment type="catalytic activity">
    <reaction evidence="1">
        <text>ATP + protein L-histidine = ADP + protein N-phospho-L-histidine.</text>
        <dbReference type="EC" id="2.7.13.3"/>
    </reaction>
</comment>
<evidence type="ECO:0000259" key="12">
    <source>
        <dbReference type="PROSITE" id="PS50921"/>
    </source>
</evidence>
<evidence type="ECO:0000259" key="10">
    <source>
        <dbReference type="PROSITE" id="PS50110"/>
    </source>
</evidence>
<dbReference type="GO" id="GO:0000155">
    <property type="term" value="F:phosphorelay sensor kinase activity"/>
    <property type="evidence" value="ECO:0007669"/>
    <property type="project" value="InterPro"/>
</dbReference>
<evidence type="ECO:0000256" key="5">
    <source>
        <dbReference type="ARBA" id="ARBA00022679"/>
    </source>
</evidence>
<dbReference type="InterPro" id="IPR011006">
    <property type="entry name" value="CheY-like_superfamily"/>
</dbReference>
<name>A0A4Q7J0K4_9PSEU</name>
<reference evidence="13 14" key="1">
    <citation type="submission" date="2019-02" db="EMBL/GenBank/DDBJ databases">
        <title>Draft genome sequence of Amycolatopsis sp. 8-3EHSu isolated from roots of Suaeda maritima.</title>
        <authorList>
            <person name="Duangmal K."/>
            <person name="Chantavorakit T."/>
        </authorList>
    </citation>
    <scope>NUCLEOTIDE SEQUENCE [LARGE SCALE GENOMIC DNA]</scope>
    <source>
        <strain evidence="13 14">8-3EHSu</strain>
    </source>
</reference>
<evidence type="ECO:0000256" key="4">
    <source>
        <dbReference type="ARBA" id="ARBA00022553"/>
    </source>
</evidence>
<dbReference type="EMBL" id="SFCC01000018">
    <property type="protein sequence ID" value="RZQ60317.1"/>
    <property type="molecule type" value="Genomic_DNA"/>
</dbReference>
<dbReference type="GO" id="GO:0003723">
    <property type="term" value="F:RNA binding"/>
    <property type="evidence" value="ECO:0007669"/>
    <property type="project" value="InterPro"/>
</dbReference>
<dbReference type="InterPro" id="IPR036388">
    <property type="entry name" value="WH-like_DNA-bd_sf"/>
</dbReference>
<comment type="caution">
    <text evidence="13">The sequence shown here is derived from an EMBL/GenBank/DDBJ whole genome shotgun (WGS) entry which is preliminary data.</text>
</comment>
<dbReference type="SMART" id="SM00387">
    <property type="entry name" value="HATPase_c"/>
    <property type="match status" value="1"/>
</dbReference>